<dbReference type="KEGG" id="hch:HCH_05577"/>
<evidence type="ECO:0000313" key="1">
    <source>
        <dbReference type="EMBL" id="ABC32237.1"/>
    </source>
</evidence>
<dbReference type="Proteomes" id="UP000000238">
    <property type="component" value="Chromosome"/>
</dbReference>
<protein>
    <submittedName>
        <fullName evidence="1">Uncharacterized protein</fullName>
    </submittedName>
</protein>
<accession>Q2SAT7</accession>
<evidence type="ECO:0000313" key="2">
    <source>
        <dbReference type="Proteomes" id="UP000000238"/>
    </source>
</evidence>
<reference evidence="1 2" key="1">
    <citation type="journal article" date="2005" name="Nucleic Acids Res.">
        <title>Genomic blueprint of Hahella chejuensis, a marine microbe producing an algicidal agent.</title>
        <authorList>
            <person name="Jeong H."/>
            <person name="Yim J.H."/>
            <person name="Lee C."/>
            <person name="Choi S.-H."/>
            <person name="Park Y.K."/>
            <person name="Yoon S.H."/>
            <person name="Hur C.-G."/>
            <person name="Kang H.-Y."/>
            <person name="Kim D."/>
            <person name="Lee H.H."/>
            <person name="Park K.H."/>
            <person name="Park S.-H."/>
            <person name="Park H.-S."/>
            <person name="Lee H.K."/>
            <person name="Oh T.K."/>
            <person name="Kim J.F."/>
        </authorList>
    </citation>
    <scope>NUCLEOTIDE SEQUENCE [LARGE SCALE GENOMIC DNA]</scope>
    <source>
        <strain evidence="1 2">KCTC 2396</strain>
    </source>
</reference>
<sequence>MVKVYLMAENLAMGAIARTLAIAFKFAPTTNAPDNEPDSVQA</sequence>
<proteinExistence type="predicted"/>
<name>Q2SAT7_HAHCH</name>
<dbReference type="EMBL" id="CP000155">
    <property type="protein sequence ID" value="ABC32237.1"/>
    <property type="molecule type" value="Genomic_DNA"/>
</dbReference>
<dbReference type="HOGENOM" id="CLU_3252360_0_0_6"/>
<gene>
    <name evidence="1" type="ordered locus">HCH_05577</name>
</gene>
<dbReference type="AlphaFoldDB" id="Q2SAT7"/>
<keyword evidence="2" id="KW-1185">Reference proteome</keyword>
<organism evidence="1 2">
    <name type="scientific">Hahella chejuensis (strain KCTC 2396)</name>
    <dbReference type="NCBI Taxonomy" id="349521"/>
    <lineage>
        <taxon>Bacteria</taxon>
        <taxon>Pseudomonadati</taxon>
        <taxon>Pseudomonadota</taxon>
        <taxon>Gammaproteobacteria</taxon>
        <taxon>Oceanospirillales</taxon>
        <taxon>Hahellaceae</taxon>
        <taxon>Hahella</taxon>
    </lineage>
</organism>